<dbReference type="GO" id="GO:0003723">
    <property type="term" value="F:RNA binding"/>
    <property type="evidence" value="ECO:0007669"/>
    <property type="project" value="UniProtKB-UniRule"/>
</dbReference>
<dbReference type="Gene3D" id="2.30.130.60">
    <property type="match status" value="1"/>
</dbReference>
<evidence type="ECO:0000256" key="6">
    <source>
        <dbReference type="PROSITE-ProRule" id="PRU01023"/>
    </source>
</evidence>
<dbReference type="Proteomes" id="UP000070224">
    <property type="component" value="Unassembled WGS sequence"/>
</dbReference>
<reference evidence="9" key="1">
    <citation type="submission" date="2016-01" db="EMBL/GenBank/DDBJ databases">
        <authorList>
            <person name="Mitreva M."/>
            <person name="Pepin K.H."/>
            <person name="Mihindukulasuriya K.A."/>
            <person name="Fulton R."/>
            <person name="Fronick C."/>
            <person name="O'Laughlin M."/>
            <person name="Miner T."/>
            <person name="Herter B."/>
            <person name="Rosa B.A."/>
            <person name="Cordes M."/>
            <person name="Tomlinson C."/>
            <person name="Wollam A."/>
            <person name="Palsikar V.B."/>
            <person name="Mardis E.R."/>
            <person name="Wilson R.K."/>
        </authorList>
    </citation>
    <scope>NUCLEOTIDE SEQUENCE [LARGE SCALE GENOMIC DNA]</scope>
    <source>
        <strain evidence="9">KA00683</strain>
    </source>
</reference>
<dbReference type="PROSITE" id="PS51686">
    <property type="entry name" value="SAM_MT_RSMB_NOP"/>
    <property type="match status" value="1"/>
</dbReference>
<dbReference type="STRING" id="322095.HMPREF3185_02081"/>
<dbReference type="InterPro" id="IPR001678">
    <property type="entry name" value="MeTrfase_RsmB-F_NOP2_dom"/>
</dbReference>
<evidence type="ECO:0000256" key="2">
    <source>
        <dbReference type="ARBA" id="ARBA00022603"/>
    </source>
</evidence>
<keyword evidence="3 6" id="KW-0808">Transferase</keyword>
<keyword evidence="1" id="KW-0963">Cytoplasm</keyword>
<dbReference type="GO" id="GO:0008173">
    <property type="term" value="F:RNA methyltransferase activity"/>
    <property type="evidence" value="ECO:0007669"/>
    <property type="project" value="InterPro"/>
</dbReference>
<feature type="binding site" evidence="6">
    <location>
        <begin position="113"/>
        <end position="119"/>
    </location>
    <ligand>
        <name>S-adenosyl-L-methionine</name>
        <dbReference type="ChEBI" id="CHEBI:59789"/>
    </ligand>
</feature>
<feature type="domain" description="SAM-dependent MTase RsmB/NOP-type" evidence="7">
    <location>
        <begin position="11"/>
        <end position="297"/>
    </location>
</feature>
<evidence type="ECO:0000256" key="1">
    <source>
        <dbReference type="ARBA" id="ARBA00022490"/>
    </source>
</evidence>
<dbReference type="InterPro" id="IPR049560">
    <property type="entry name" value="MeTrfase_RsmB-F_NOP2_cat"/>
</dbReference>
<dbReference type="SUPFAM" id="SSF53335">
    <property type="entry name" value="S-adenosyl-L-methionine-dependent methyltransferases"/>
    <property type="match status" value="1"/>
</dbReference>
<dbReference type="Gene3D" id="3.40.50.150">
    <property type="entry name" value="Vaccinia Virus protein VP39"/>
    <property type="match status" value="1"/>
</dbReference>
<dbReference type="RefSeq" id="WP_060936104.1">
    <property type="nucleotide sequence ID" value="NZ_KQ960466.1"/>
</dbReference>
<dbReference type="GO" id="GO:0001510">
    <property type="term" value="P:RNA methylation"/>
    <property type="evidence" value="ECO:0007669"/>
    <property type="project" value="InterPro"/>
</dbReference>
<dbReference type="InterPro" id="IPR027391">
    <property type="entry name" value="Nol1_Nop2_Fmu_2"/>
</dbReference>
<dbReference type="Pfam" id="PF13636">
    <property type="entry name" value="Methyltranf_PUA"/>
    <property type="match status" value="1"/>
</dbReference>
<dbReference type="PANTHER" id="PTHR22807">
    <property type="entry name" value="NOP2 YEAST -RELATED NOL1/NOP2/FMU SUN DOMAIN-CONTAINING"/>
    <property type="match status" value="1"/>
</dbReference>
<dbReference type="OrthoDB" id="9810297at2"/>
<dbReference type="InterPro" id="IPR023267">
    <property type="entry name" value="RCMT"/>
</dbReference>
<keyword evidence="5 6" id="KW-0694">RNA-binding</keyword>
<evidence type="ECO:0000256" key="4">
    <source>
        <dbReference type="ARBA" id="ARBA00022691"/>
    </source>
</evidence>
<name>A0A134B074_9PORP</name>
<dbReference type="InterPro" id="IPR029063">
    <property type="entry name" value="SAM-dependent_MTases_sf"/>
</dbReference>
<dbReference type="Pfam" id="PF17125">
    <property type="entry name" value="Methyltr_RsmF_N"/>
    <property type="match status" value="1"/>
</dbReference>
<keyword evidence="9" id="KW-1185">Reference proteome</keyword>
<feature type="binding site" evidence="6">
    <location>
        <position position="181"/>
    </location>
    <ligand>
        <name>S-adenosyl-L-methionine</name>
        <dbReference type="ChEBI" id="CHEBI:59789"/>
    </ligand>
</feature>
<protein>
    <submittedName>
        <fullName evidence="8">NOL1/NOP2/sun family protein</fullName>
    </submittedName>
</protein>
<comment type="caution">
    <text evidence="6">Lacks conserved residue(s) required for the propagation of feature annotation.</text>
</comment>
<dbReference type="PATRIC" id="fig|322095.3.peg.2051"/>
<evidence type="ECO:0000259" key="7">
    <source>
        <dbReference type="PROSITE" id="PS51686"/>
    </source>
</evidence>
<accession>A0A134B074</accession>
<dbReference type="PANTHER" id="PTHR22807:SF30">
    <property type="entry name" value="28S RRNA (CYTOSINE(4447)-C(5))-METHYLTRANSFERASE-RELATED"/>
    <property type="match status" value="1"/>
</dbReference>
<sequence length="471" mass="51806">MALQTPIPALFSDQLRELLPTEAEALLASLDEEASVSVRLNRRKTETPPASLPIGEAVPWAKPVGFYLDGRPAFAADPLWHAGVYYVQEASSMLLRLVAPLLGEEPLRALDLCAAPGGKSTLLVDLLPEGSTLVSNELIRSRAQILAENIQKWGGVHSVVTSTEPQRLGRLRGQFDFILVDAPCSGEGMFRKEEEARRQWTPGLVESCARQQREILDDIWPALAPGGLMVYSTCTFNRQEDEDMLTYLVEELGAESVALPELPEPITPSTLSSYPCYRMMPHRLRGEGLFMAVVRKPDAEIGSARSKPTRSKSKPNPKLPQEVLRWLTPELRVDVTLQSLPDGTLTAIPSALYSIVEALQGAKIPILTSGIPLAEVKGRDFLPLPALALSVGLDDEAFPRAELTQEEAIRYLAREAVTLSADTPRGLVLVTYEGYPLGFAKHLGNRTNNLYPQAWRIRHPELLLSGLDVKE</sequence>
<feature type="binding site" evidence="6">
    <location>
        <position position="137"/>
    </location>
    <ligand>
        <name>S-adenosyl-L-methionine</name>
        <dbReference type="ChEBI" id="CHEBI:59789"/>
    </ligand>
</feature>
<dbReference type="InterPro" id="IPR031341">
    <property type="entry name" value="Methyltr_RsmF_N"/>
</dbReference>
<keyword evidence="4 6" id="KW-0949">S-adenosyl-L-methionine</keyword>
<proteinExistence type="inferred from homology"/>
<evidence type="ECO:0000256" key="3">
    <source>
        <dbReference type="ARBA" id="ARBA00022679"/>
    </source>
</evidence>
<dbReference type="Gene3D" id="3.30.70.1170">
    <property type="entry name" value="Sun protein, domain 3"/>
    <property type="match status" value="1"/>
</dbReference>
<dbReference type="Pfam" id="PF01189">
    <property type="entry name" value="Methyltr_RsmB-F"/>
    <property type="match status" value="1"/>
</dbReference>
<comment type="caution">
    <text evidence="8">The sequence shown here is derived from an EMBL/GenBank/DDBJ whole genome shotgun (WGS) entry which is preliminary data.</text>
</comment>
<evidence type="ECO:0000313" key="9">
    <source>
        <dbReference type="Proteomes" id="UP000070224"/>
    </source>
</evidence>
<comment type="similarity">
    <text evidence="6">Belongs to the class I-like SAM-binding methyltransferase superfamily. RsmB/NOP family.</text>
</comment>
<evidence type="ECO:0000313" key="8">
    <source>
        <dbReference type="EMBL" id="KXB73339.1"/>
    </source>
</evidence>
<dbReference type="PRINTS" id="PR02008">
    <property type="entry name" value="RCMTFAMILY"/>
</dbReference>
<dbReference type="AlphaFoldDB" id="A0A134B074"/>
<organism evidence="8 9">
    <name type="scientific">Porphyromonas somerae</name>
    <dbReference type="NCBI Taxonomy" id="322095"/>
    <lineage>
        <taxon>Bacteria</taxon>
        <taxon>Pseudomonadati</taxon>
        <taxon>Bacteroidota</taxon>
        <taxon>Bacteroidia</taxon>
        <taxon>Bacteroidales</taxon>
        <taxon>Porphyromonadaceae</taxon>
        <taxon>Porphyromonas</taxon>
    </lineage>
</organism>
<evidence type="ECO:0000256" key="5">
    <source>
        <dbReference type="ARBA" id="ARBA00022884"/>
    </source>
</evidence>
<feature type="active site" description="Nucleophile" evidence="6">
    <location>
        <position position="234"/>
    </location>
</feature>
<dbReference type="EMBL" id="LSDK01000140">
    <property type="protein sequence ID" value="KXB73339.1"/>
    <property type="molecule type" value="Genomic_DNA"/>
</dbReference>
<gene>
    <name evidence="8" type="ORF">HMPREF3185_02081</name>
</gene>
<keyword evidence="2 6" id="KW-0489">Methyltransferase</keyword>